<feature type="transmembrane region" description="Helical" evidence="1">
    <location>
        <begin position="585"/>
        <end position="602"/>
    </location>
</feature>
<keyword evidence="1" id="KW-0472">Membrane</keyword>
<evidence type="ECO:0000259" key="2">
    <source>
        <dbReference type="PROSITE" id="PS50125"/>
    </source>
</evidence>
<organism evidence="3 4">
    <name type="scientific">Treponema bryantii</name>
    <dbReference type="NCBI Taxonomy" id="163"/>
    <lineage>
        <taxon>Bacteria</taxon>
        <taxon>Pseudomonadati</taxon>
        <taxon>Spirochaetota</taxon>
        <taxon>Spirochaetia</taxon>
        <taxon>Spirochaetales</taxon>
        <taxon>Treponemataceae</taxon>
        <taxon>Treponema</taxon>
    </lineage>
</organism>
<reference evidence="3 4" key="1">
    <citation type="submission" date="2016-10" db="EMBL/GenBank/DDBJ databases">
        <authorList>
            <person name="de Groot N.N."/>
        </authorList>
    </citation>
    <scope>NUCLEOTIDE SEQUENCE [LARGE SCALE GENOMIC DNA]</scope>
    <source>
        <strain evidence="3 4">B25</strain>
    </source>
</reference>
<dbReference type="SMART" id="SM01080">
    <property type="entry name" value="CHASE2"/>
    <property type="match status" value="1"/>
</dbReference>
<dbReference type="Pfam" id="PF00211">
    <property type="entry name" value="Guanylate_cyc"/>
    <property type="match status" value="1"/>
</dbReference>
<dbReference type="Proteomes" id="UP000182360">
    <property type="component" value="Unassembled WGS sequence"/>
</dbReference>
<keyword evidence="1" id="KW-1133">Transmembrane helix</keyword>
<dbReference type="InterPro" id="IPR001054">
    <property type="entry name" value="A/G_cyclase"/>
</dbReference>
<keyword evidence="4" id="KW-1185">Reference proteome</keyword>
<dbReference type="PANTHER" id="PTHR43081">
    <property type="entry name" value="ADENYLATE CYCLASE, TERMINAL-DIFFERENTIATION SPECIFIC-RELATED"/>
    <property type="match status" value="1"/>
</dbReference>
<dbReference type="GO" id="GO:0035556">
    <property type="term" value="P:intracellular signal transduction"/>
    <property type="evidence" value="ECO:0007669"/>
    <property type="project" value="InterPro"/>
</dbReference>
<feature type="domain" description="Guanylate cyclase" evidence="2">
    <location>
        <begin position="670"/>
        <end position="834"/>
    </location>
</feature>
<evidence type="ECO:0000256" key="1">
    <source>
        <dbReference type="SAM" id="Phobius"/>
    </source>
</evidence>
<accession>A0A1H9J6W7</accession>
<feature type="transmembrane region" description="Helical" evidence="1">
    <location>
        <begin position="7"/>
        <end position="28"/>
    </location>
</feature>
<dbReference type="SMART" id="SM00044">
    <property type="entry name" value="CYCc"/>
    <property type="match status" value="1"/>
</dbReference>
<sequence length="963" mass="109465">MNNKNLFISFFIKLIIFLVFGVLFYSGIFSKLDFRLYDSLLTQRKEPAADPNIMLVKIDDYAIKELGEWPWGRDTIADALLRMKELGVDTAIFDIEYISPTKNGIAPAAEQKIFKQVYATEDTINELISQLSAAINAGYVRASEVPALVSEMIAENIEPTFENLQTYIAENMSRDNDEYFARCLQFFGKVYLTINHDNLGYDITNEDKQYIIKRMLTDKIEDVSNLVELGNEYTSISTGEERGFNPAMNKLMTRAHGANFTNSVVDSDGVRRRIQLLVKFNDTYINQLAFGPFLEIADSNTLVREKDYLIVKNAKNVYTGKRKDLKIPLDSNGRLIINYRHGSSDESFKNDSIINIIHLDTFEEQILVCLNNIAQQAVYENDGSEMEYTRAAWYLLDEYDEITNMKDQLLSKCTGFNEDGSVIDGITPDEYSEYFNLRNQFYKDVNEFAFAGYLETVIQRLDKLANQLDKETVEELKTYLTEDFDNLKYFSDSFNDFMKELRELYQNAYCIIGNTATSTTDIGATPYITKYMNVGIHANVLNTLLNEDFIYNVRWQWGFLLAFALSIFMLTFIKASNAKQNIITFIAYLIYCLVWGGLFVFSKYYIQFIGTILCLVVDLAAGIGYRFFLSNKEKQFITQIASSFANKDTVNELRKNPDAFKTEGQKKCITALFSDIQKFSTLSESIGKLYGDEGPNKLIEILNEYLGQMSNEILRNSGNIDKYEGDAIISMFGAPDPMNAHTPEEWAYLCLDSAIRMKKVEVEFNQKHADLFEPKEITHEDGRKEIIQLKPLQTRIGVNSGEAFVGLMGSKTDTFSKLNYTMIGDTVNLASRLEGVNKAYGSWIMCSDDTWNMADSGAHKGTIAAKRLDQVRVVGRSTPVQLYSIVGFTNELTQEQSEQIDVFHAALDKYLTRDFANAGKLFMQANSMCGGDPIALVFADRCKNFIENGVADDWDGVINMTSK</sequence>
<dbReference type="SUPFAM" id="SSF55073">
    <property type="entry name" value="Nucleotide cyclase"/>
    <property type="match status" value="1"/>
</dbReference>
<dbReference type="RefSeq" id="WP_074645333.1">
    <property type="nucleotide sequence ID" value="NZ_FOFU01000011.1"/>
</dbReference>
<dbReference type="PROSITE" id="PS50125">
    <property type="entry name" value="GUANYLATE_CYCLASE_2"/>
    <property type="match status" value="1"/>
</dbReference>
<dbReference type="Gene3D" id="3.30.70.1230">
    <property type="entry name" value="Nucleotide cyclase"/>
    <property type="match status" value="1"/>
</dbReference>
<dbReference type="AlphaFoldDB" id="A0A1H9J6W7"/>
<evidence type="ECO:0000313" key="4">
    <source>
        <dbReference type="Proteomes" id="UP000182360"/>
    </source>
</evidence>
<dbReference type="OrthoDB" id="9806704at2"/>
<proteinExistence type="predicted"/>
<feature type="transmembrane region" description="Helical" evidence="1">
    <location>
        <begin position="555"/>
        <end position="573"/>
    </location>
</feature>
<evidence type="ECO:0000313" key="3">
    <source>
        <dbReference type="EMBL" id="SEQ82553.1"/>
    </source>
</evidence>
<name>A0A1H9J6W7_9SPIR</name>
<dbReference type="STRING" id="163.SAMN04487775_102213"/>
<dbReference type="CDD" id="cd07302">
    <property type="entry name" value="CHD"/>
    <property type="match status" value="1"/>
</dbReference>
<dbReference type="PANTHER" id="PTHR43081:SF1">
    <property type="entry name" value="ADENYLATE CYCLASE, TERMINAL-DIFFERENTIATION SPECIFIC"/>
    <property type="match status" value="1"/>
</dbReference>
<dbReference type="Pfam" id="PF05226">
    <property type="entry name" value="CHASE2"/>
    <property type="match status" value="2"/>
</dbReference>
<gene>
    <name evidence="3" type="ORF">SAMN04487977_11196</name>
</gene>
<dbReference type="InterPro" id="IPR029787">
    <property type="entry name" value="Nucleotide_cyclase"/>
</dbReference>
<dbReference type="GO" id="GO:0006171">
    <property type="term" value="P:cAMP biosynthetic process"/>
    <property type="evidence" value="ECO:0007669"/>
    <property type="project" value="TreeGrafter"/>
</dbReference>
<dbReference type="InterPro" id="IPR050697">
    <property type="entry name" value="Adenylyl/Guanylyl_Cyclase_3/4"/>
</dbReference>
<keyword evidence="1" id="KW-0812">Transmembrane</keyword>
<dbReference type="InterPro" id="IPR007890">
    <property type="entry name" value="CHASE2"/>
</dbReference>
<protein>
    <submittedName>
        <fullName evidence="3">Adenylate cyclase, class 3</fullName>
    </submittedName>
</protein>
<dbReference type="EMBL" id="FOFU01000011">
    <property type="protein sequence ID" value="SEQ82553.1"/>
    <property type="molecule type" value="Genomic_DNA"/>
</dbReference>
<dbReference type="GO" id="GO:0004016">
    <property type="term" value="F:adenylate cyclase activity"/>
    <property type="evidence" value="ECO:0007669"/>
    <property type="project" value="UniProtKB-ARBA"/>
</dbReference>
<feature type="transmembrane region" description="Helical" evidence="1">
    <location>
        <begin position="608"/>
        <end position="629"/>
    </location>
</feature>